<evidence type="ECO:0000313" key="1">
    <source>
        <dbReference type="EMBL" id="MBD1390228.1"/>
    </source>
</evidence>
<organism evidence="1 2">
    <name type="scientific">Neiella litorisoli</name>
    <dbReference type="NCBI Taxonomy" id="2771431"/>
    <lineage>
        <taxon>Bacteria</taxon>
        <taxon>Pseudomonadati</taxon>
        <taxon>Pseudomonadota</taxon>
        <taxon>Gammaproteobacteria</taxon>
        <taxon>Alteromonadales</taxon>
        <taxon>Echinimonadaceae</taxon>
        <taxon>Neiella</taxon>
    </lineage>
</organism>
<keyword evidence="2" id="KW-1185">Reference proteome</keyword>
<dbReference type="RefSeq" id="WP_191145296.1">
    <property type="nucleotide sequence ID" value="NZ_JACXAF010000015.1"/>
</dbReference>
<proteinExistence type="predicted"/>
<dbReference type="AlphaFoldDB" id="A0A8J6UJ99"/>
<dbReference type="EMBL" id="JACXAF010000015">
    <property type="protein sequence ID" value="MBD1390228.1"/>
    <property type="molecule type" value="Genomic_DNA"/>
</dbReference>
<name>A0A8J6UJ99_9GAMM</name>
<dbReference type="Proteomes" id="UP000638014">
    <property type="component" value="Unassembled WGS sequence"/>
</dbReference>
<protein>
    <submittedName>
        <fullName evidence="1">Uncharacterized protein</fullName>
    </submittedName>
</protein>
<comment type="caution">
    <text evidence="1">The sequence shown here is derived from an EMBL/GenBank/DDBJ whole genome shotgun (WGS) entry which is preliminary data.</text>
</comment>
<accession>A0A8J6UJ99</accession>
<reference evidence="1" key="1">
    <citation type="submission" date="2020-09" db="EMBL/GenBank/DDBJ databases">
        <title>A novel bacterium of genus Neiella, isolated from South China Sea.</title>
        <authorList>
            <person name="Huang H."/>
            <person name="Mo K."/>
            <person name="Hu Y."/>
        </authorList>
    </citation>
    <scope>NUCLEOTIDE SEQUENCE</scope>
    <source>
        <strain evidence="1">HB171785</strain>
    </source>
</reference>
<evidence type="ECO:0000313" key="2">
    <source>
        <dbReference type="Proteomes" id="UP000638014"/>
    </source>
</evidence>
<sequence length="76" mass="8369">MANQQLNSLSNQSPFEMINRLGLSQLDDAQLDKAAVPASKMVRTENLSSFAISDDELKHRSLSMVIAENIILSLAH</sequence>
<gene>
    <name evidence="1" type="ORF">IC617_12370</name>
</gene>